<feature type="region of interest" description="Disordered" evidence="1">
    <location>
        <begin position="290"/>
        <end position="309"/>
    </location>
</feature>
<feature type="region of interest" description="Disordered" evidence="1">
    <location>
        <begin position="1"/>
        <end position="33"/>
    </location>
</feature>
<accession>A0A9J7LDH3</accession>
<reference evidence="2" key="1">
    <citation type="journal article" date="2020" name="Nat. Ecol. Evol.">
        <title>Deeply conserved synteny resolves early events in vertebrate evolution.</title>
        <authorList>
            <person name="Simakov O."/>
            <person name="Marletaz F."/>
            <person name="Yue J.X."/>
            <person name="O'Connell B."/>
            <person name="Jenkins J."/>
            <person name="Brandt A."/>
            <person name="Calef R."/>
            <person name="Tung C.H."/>
            <person name="Huang T.K."/>
            <person name="Schmutz J."/>
            <person name="Satoh N."/>
            <person name="Yu J.K."/>
            <person name="Putnam N.H."/>
            <person name="Green R.E."/>
            <person name="Rokhsar D.S."/>
        </authorList>
    </citation>
    <scope>NUCLEOTIDE SEQUENCE [LARGE SCALE GENOMIC DNA]</scope>
    <source>
        <strain evidence="2">S238N-H82</strain>
    </source>
</reference>
<name>A0A9J7LDH3_BRAFL</name>
<dbReference type="Proteomes" id="UP000001554">
    <property type="component" value="Chromosome 6"/>
</dbReference>
<feature type="compositionally biased region" description="Basic and acidic residues" evidence="1">
    <location>
        <begin position="228"/>
        <end position="238"/>
    </location>
</feature>
<protein>
    <submittedName>
        <fullName evidence="3">Uncharacterized protein LOC118418255</fullName>
    </submittedName>
</protein>
<dbReference type="RefSeq" id="XP_035679994.1">
    <property type="nucleotide sequence ID" value="XM_035824101.1"/>
</dbReference>
<dbReference type="KEGG" id="bfo:118418255"/>
<proteinExistence type="predicted"/>
<evidence type="ECO:0000256" key="1">
    <source>
        <dbReference type="SAM" id="MobiDB-lite"/>
    </source>
</evidence>
<feature type="region of interest" description="Disordered" evidence="1">
    <location>
        <begin position="389"/>
        <end position="442"/>
    </location>
</feature>
<dbReference type="PANTHER" id="PTHR31192:SF4">
    <property type="entry name" value="SPERM-SPECIFIC FAMILY, CLASS Q"/>
    <property type="match status" value="1"/>
</dbReference>
<evidence type="ECO:0000313" key="2">
    <source>
        <dbReference type="Proteomes" id="UP000001554"/>
    </source>
</evidence>
<evidence type="ECO:0000313" key="3">
    <source>
        <dbReference type="RefSeq" id="XP_035679994.1"/>
    </source>
</evidence>
<feature type="compositionally biased region" description="Basic and acidic residues" evidence="1">
    <location>
        <begin position="81"/>
        <end position="118"/>
    </location>
</feature>
<reference evidence="3" key="2">
    <citation type="submission" date="2025-08" db="UniProtKB">
        <authorList>
            <consortium name="RefSeq"/>
        </authorList>
    </citation>
    <scope>IDENTIFICATION</scope>
    <source>
        <strain evidence="3">S238N-H82</strain>
        <tissue evidence="3">Testes</tissue>
    </source>
</reference>
<feature type="compositionally biased region" description="Basic and acidic residues" evidence="1">
    <location>
        <begin position="290"/>
        <end position="308"/>
    </location>
</feature>
<organism evidence="2 3">
    <name type="scientific">Branchiostoma floridae</name>
    <name type="common">Florida lancelet</name>
    <name type="synonym">Amphioxus</name>
    <dbReference type="NCBI Taxonomy" id="7739"/>
    <lineage>
        <taxon>Eukaryota</taxon>
        <taxon>Metazoa</taxon>
        <taxon>Chordata</taxon>
        <taxon>Cephalochordata</taxon>
        <taxon>Leptocardii</taxon>
        <taxon>Amphioxiformes</taxon>
        <taxon>Branchiostomatidae</taxon>
        <taxon>Branchiostoma</taxon>
    </lineage>
</organism>
<feature type="region of interest" description="Disordered" evidence="1">
    <location>
        <begin position="462"/>
        <end position="496"/>
    </location>
</feature>
<dbReference type="OMA" id="FHIQSGR"/>
<feature type="region of interest" description="Disordered" evidence="1">
    <location>
        <begin position="228"/>
        <end position="275"/>
    </location>
</feature>
<feature type="region of interest" description="Disordered" evidence="1">
    <location>
        <begin position="81"/>
        <end position="168"/>
    </location>
</feature>
<dbReference type="PANTHER" id="PTHR31192">
    <property type="entry name" value="SPERM-SPECIFIC FAMILY, CLASS Q"/>
    <property type="match status" value="1"/>
</dbReference>
<feature type="compositionally biased region" description="Basic and acidic residues" evidence="1">
    <location>
        <begin position="125"/>
        <end position="168"/>
    </location>
</feature>
<sequence>MYGRKGKIPGSWKKRVSRASPEENPLNARHSWQGDEATETVILTRNDASEVINKSFHIQSGRKSWRLLSALSSKERLRSAMSSKERLRSAMSSEERLRSAMSSKERLRSAMSSKERLRSALSSGERLRSAMSSEERLRSAMTSKERLRSAMSSEERLRSAISSKERLRSAMSSKERLLSAFSSGERLRSAMSREERLRSAMSSEERLRSAMSSKEGLLSAFSSGERLRSAMSSKERLRSALSSGERLRSAMSSEERLRSALSSGERLRSAMSSGERLWSAMSSEERLRSAMSSKERLRSAMSSEERLRSAMSSGERLRFTDDRSEHVTIQYKMWSTDTVWRPSSTDPDLQLFKEVDGKQQIPTGQPSFVGPHFEEEYLKKLKSSIEKKRDHLNHQQWQDQEGQTSLDSPTAIDQQSTPPSSGWFLHNLRPFQHLPPAPPALDEGQRTALQRLLNKEFNCPLQAGGPQQLPAQVQAPGQAAGQQQPPAPQQVPGQAAMLQGAAAAAAVPQQPVEAAQVPPQTVQGAQQNPAEVTKAKFATHIEVAVATPDVFALVNEVAEKYKMGGILQEELLKMGELALLRIEENRVAKQLRITPYVIAPDTDSSIQLENLEEPTSLLTNEKDDAVPPQRAQGLLPRQGKSVESVQVSETSCITEGAGIDVRVPYKVGKELQITQNSAVDRRKIMRGECQTSSRSRIAN</sequence>
<dbReference type="GeneID" id="118418255"/>
<dbReference type="AlphaFoldDB" id="A0A9J7LDH3"/>
<feature type="compositionally biased region" description="Basic residues" evidence="1">
    <location>
        <begin position="1"/>
        <end position="17"/>
    </location>
</feature>
<feature type="compositionally biased region" description="Polar residues" evidence="1">
    <location>
        <begin position="394"/>
        <end position="420"/>
    </location>
</feature>
<feature type="compositionally biased region" description="Basic and acidic residues" evidence="1">
    <location>
        <begin position="245"/>
        <end position="258"/>
    </location>
</feature>
<keyword evidence="2" id="KW-1185">Reference proteome</keyword>
<gene>
    <name evidence="3" type="primary">LOC118418255</name>
</gene>